<dbReference type="Proteomes" id="UP000320386">
    <property type="component" value="Chromosome"/>
</dbReference>
<dbReference type="GO" id="GO:0051539">
    <property type="term" value="F:4 iron, 4 sulfur cluster binding"/>
    <property type="evidence" value="ECO:0007669"/>
    <property type="project" value="InterPro"/>
</dbReference>
<dbReference type="OrthoDB" id="9770306at2"/>
<evidence type="ECO:0000313" key="5">
    <source>
        <dbReference type="EMBL" id="QDU70810.1"/>
    </source>
</evidence>
<organism evidence="5 6">
    <name type="scientific">Mucisphaera calidilacus</name>
    <dbReference type="NCBI Taxonomy" id="2527982"/>
    <lineage>
        <taxon>Bacteria</taxon>
        <taxon>Pseudomonadati</taxon>
        <taxon>Planctomycetota</taxon>
        <taxon>Phycisphaerae</taxon>
        <taxon>Phycisphaerales</taxon>
        <taxon>Phycisphaeraceae</taxon>
        <taxon>Mucisphaera</taxon>
    </lineage>
</organism>
<dbReference type="GO" id="GO:0009055">
    <property type="term" value="F:electron transfer activity"/>
    <property type="evidence" value="ECO:0007669"/>
    <property type="project" value="InterPro"/>
</dbReference>
<dbReference type="Pfam" id="PF12838">
    <property type="entry name" value="Fer4_7"/>
    <property type="match status" value="1"/>
</dbReference>
<dbReference type="SUPFAM" id="SSF46548">
    <property type="entry name" value="alpha-helical ferredoxin"/>
    <property type="match status" value="1"/>
</dbReference>
<dbReference type="PROSITE" id="PS51379">
    <property type="entry name" value="4FE4S_FER_2"/>
    <property type="match status" value="2"/>
</dbReference>
<feature type="domain" description="4Fe-4S ferredoxin-type" evidence="4">
    <location>
        <begin position="298"/>
        <end position="328"/>
    </location>
</feature>
<protein>
    <submittedName>
        <fullName evidence="5">Electron transport complex protein RnfC</fullName>
    </submittedName>
</protein>
<keyword evidence="3" id="KW-0411">Iron-sulfur</keyword>
<accession>A0A518BV03</accession>
<dbReference type="EMBL" id="CP036280">
    <property type="protein sequence ID" value="QDU70810.1"/>
    <property type="molecule type" value="Genomic_DNA"/>
</dbReference>
<dbReference type="GO" id="GO:0046872">
    <property type="term" value="F:metal ion binding"/>
    <property type="evidence" value="ECO:0007669"/>
    <property type="project" value="UniProtKB-KW"/>
</dbReference>
<dbReference type="Gene3D" id="3.30.70.20">
    <property type="match status" value="1"/>
</dbReference>
<dbReference type="RefSeq" id="WP_145444955.1">
    <property type="nucleotide sequence ID" value="NZ_CP036280.1"/>
</dbReference>
<keyword evidence="6" id="KW-1185">Reference proteome</keyword>
<dbReference type="PROSITE" id="PS00198">
    <property type="entry name" value="4FE4S_FER_1"/>
    <property type="match status" value="2"/>
</dbReference>
<reference evidence="5 6" key="1">
    <citation type="submission" date="2019-02" db="EMBL/GenBank/DDBJ databases">
        <title>Deep-cultivation of Planctomycetes and their phenomic and genomic characterization uncovers novel biology.</title>
        <authorList>
            <person name="Wiegand S."/>
            <person name="Jogler M."/>
            <person name="Boedeker C."/>
            <person name="Pinto D."/>
            <person name="Vollmers J."/>
            <person name="Rivas-Marin E."/>
            <person name="Kohn T."/>
            <person name="Peeters S.H."/>
            <person name="Heuer A."/>
            <person name="Rast P."/>
            <person name="Oberbeckmann S."/>
            <person name="Bunk B."/>
            <person name="Jeske O."/>
            <person name="Meyerdierks A."/>
            <person name="Storesund J.E."/>
            <person name="Kallscheuer N."/>
            <person name="Luecker S."/>
            <person name="Lage O.M."/>
            <person name="Pohl T."/>
            <person name="Merkel B.J."/>
            <person name="Hornburger P."/>
            <person name="Mueller R.-W."/>
            <person name="Bruemmer F."/>
            <person name="Labrenz M."/>
            <person name="Spormann A.M."/>
            <person name="Op den Camp H."/>
            <person name="Overmann J."/>
            <person name="Amann R."/>
            <person name="Jetten M.S.M."/>
            <person name="Mascher T."/>
            <person name="Medema M.H."/>
            <person name="Devos D.P."/>
            <person name="Kaster A.-K."/>
            <person name="Ovreas L."/>
            <person name="Rohde M."/>
            <person name="Galperin M.Y."/>
            <person name="Jogler C."/>
        </authorList>
    </citation>
    <scope>NUCLEOTIDE SEQUENCE [LARGE SCALE GENOMIC DNA]</scope>
    <source>
        <strain evidence="5 6">Pan265</strain>
    </source>
</reference>
<dbReference type="PANTHER" id="PTHR43034">
    <property type="entry name" value="ION-TRANSLOCATING OXIDOREDUCTASE COMPLEX SUBUNIT C"/>
    <property type="match status" value="1"/>
</dbReference>
<dbReference type="KEGG" id="mcad:Pan265_06470"/>
<keyword evidence="1" id="KW-0479">Metal-binding</keyword>
<evidence type="ECO:0000259" key="4">
    <source>
        <dbReference type="PROSITE" id="PS51379"/>
    </source>
</evidence>
<dbReference type="AlphaFoldDB" id="A0A518BV03"/>
<evidence type="ECO:0000256" key="2">
    <source>
        <dbReference type="ARBA" id="ARBA00023004"/>
    </source>
</evidence>
<gene>
    <name evidence="5" type="ORF">Pan265_06470</name>
</gene>
<name>A0A518BV03_9BACT</name>
<sequence length="341" mass="37267">MDRRCGGMEFERGAALLVPDPPEDVGSSVSCPERGAGLRAWLDAMQEVGGWEQAGLPGVDEQLERVLERPADLVICVGLDRYPPFSIRGALLRTYPNEVMEGLELLASLSGAKIRMLAMDRGMSGGRVIRRLARERGVRRLSLSAVYPAADPTLIAWHTATGGRRRLAPGCCPTTVGMVMVDPWLCVRLARWLRSGRLERSRPVWVAEDVASTEGVIRWLAPGPLDESILRGGAVACGDPLSGRVLEGRRLSGDVEAIFGVSGSVSWRAPEPCIQCGWCAEVCPTHLRPIELVRVIERDRRVDPKLDWCLDCGLCTRVCPSAIDLATVLRGRHVQRESCGD</sequence>
<evidence type="ECO:0000256" key="1">
    <source>
        <dbReference type="ARBA" id="ARBA00022723"/>
    </source>
</evidence>
<keyword evidence="2" id="KW-0408">Iron</keyword>
<dbReference type="InterPro" id="IPR010208">
    <property type="entry name" value="Ion_transpt_RnfC/RsxC"/>
</dbReference>
<dbReference type="InterPro" id="IPR017900">
    <property type="entry name" value="4Fe4S_Fe_S_CS"/>
</dbReference>
<dbReference type="GO" id="GO:0016020">
    <property type="term" value="C:membrane"/>
    <property type="evidence" value="ECO:0007669"/>
    <property type="project" value="InterPro"/>
</dbReference>
<evidence type="ECO:0000256" key="3">
    <source>
        <dbReference type="ARBA" id="ARBA00023014"/>
    </source>
</evidence>
<dbReference type="PANTHER" id="PTHR43034:SF2">
    <property type="entry name" value="ION-TRANSLOCATING OXIDOREDUCTASE COMPLEX SUBUNIT C"/>
    <property type="match status" value="1"/>
</dbReference>
<dbReference type="InterPro" id="IPR017896">
    <property type="entry name" value="4Fe4S_Fe-S-bd"/>
</dbReference>
<proteinExistence type="predicted"/>
<feature type="domain" description="4Fe-4S ferredoxin-type" evidence="4">
    <location>
        <begin position="263"/>
        <end position="293"/>
    </location>
</feature>
<evidence type="ECO:0000313" key="6">
    <source>
        <dbReference type="Proteomes" id="UP000320386"/>
    </source>
</evidence>